<protein>
    <submittedName>
        <fullName evidence="1">Uncharacterized protein</fullName>
    </submittedName>
</protein>
<gene>
    <name evidence="1" type="ORF">B9Q02_12335</name>
</gene>
<dbReference type="AlphaFoldDB" id="A0A2R6A6F0"/>
<organism evidence="1 2">
    <name type="scientific">Candidatus Marsarchaeota G1 archaeon BE_D</name>
    <dbReference type="NCBI Taxonomy" id="1978156"/>
    <lineage>
        <taxon>Archaea</taxon>
        <taxon>Candidatus Marsarchaeota</taxon>
        <taxon>Candidatus Marsarchaeota group 1</taxon>
    </lineage>
</organism>
<evidence type="ECO:0000313" key="1">
    <source>
        <dbReference type="EMBL" id="PSN81954.1"/>
    </source>
</evidence>
<comment type="caution">
    <text evidence="1">The sequence shown here is derived from an EMBL/GenBank/DDBJ whole genome shotgun (WGS) entry which is preliminary data.</text>
</comment>
<dbReference type="Proteomes" id="UP000240569">
    <property type="component" value="Unassembled WGS sequence"/>
</dbReference>
<proteinExistence type="predicted"/>
<evidence type="ECO:0000313" key="2">
    <source>
        <dbReference type="Proteomes" id="UP000240569"/>
    </source>
</evidence>
<name>A0A2R6A6F0_9ARCH</name>
<accession>A0A2R6A6F0</accession>
<sequence length="121" mass="14425">MHSTDYPLNNLYQNIKEIIQKELEIKCKTQKDLDKNLSNIIFNFSLEYLKRIRMGHEVNQELTKRLLLDSLIKQRIFEKCSWVDVDKLSNMIHFILQKNTQNLRETLSYAALKSKNPTIKI</sequence>
<reference evidence="1 2" key="1">
    <citation type="submission" date="2017-04" db="EMBL/GenBank/DDBJ databases">
        <title>Novel microbial lineages endemic to geothermal iron-oxide mats fill important gaps in the evolutionary history of Archaea.</title>
        <authorList>
            <person name="Jay Z.J."/>
            <person name="Beam J.P."/>
            <person name="Dlakic M."/>
            <person name="Rusch D.B."/>
            <person name="Kozubal M.A."/>
            <person name="Inskeep W.P."/>
        </authorList>
    </citation>
    <scope>NUCLEOTIDE SEQUENCE [LARGE SCALE GENOMIC DNA]</scope>
    <source>
        <strain evidence="1">BE_D</strain>
    </source>
</reference>
<dbReference type="EMBL" id="NEXD01000193">
    <property type="protein sequence ID" value="PSN81954.1"/>
    <property type="molecule type" value="Genomic_DNA"/>
</dbReference>